<dbReference type="InterPro" id="IPR000845">
    <property type="entry name" value="Nucleoside_phosphorylase_d"/>
</dbReference>
<dbReference type="GO" id="GO:0019284">
    <property type="term" value="P:L-methionine salvage from S-adenosylmethionine"/>
    <property type="evidence" value="ECO:0007669"/>
    <property type="project" value="TreeGrafter"/>
</dbReference>
<evidence type="ECO:0000256" key="1">
    <source>
        <dbReference type="HAMAP-Rule" id="MF_00991"/>
    </source>
</evidence>
<evidence type="ECO:0000256" key="2">
    <source>
        <dbReference type="NCBIfam" id="TIGR03664"/>
    </source>
</evidence>
<dbReference type="GO" id="GO:0005829">
    <property type="term" value="C:cytosol"/>
    <property type="evidence" value="ECO:0007669"/>
    <property type="project" value="TreeGrafter"/>
</dbReference>
<evidence type="ECO:0000313" key="5">
    <source>
        <dbReference type="EMBL" id="ANY72514.1"/>
    </source>
</evidence>
<dbReference type="GO" id="GO:0008782">
    <property type="term" value="F:adenosylhomocysteine nucleosidase activity"/>
    <property type="evidence" value="ECO:0007669"/>
    <property type="project" value="TreeGrafter"/>
</dbReference>
<dbReference type="CDD" id="cd17766">
    <property type="entry name" value="futalosine_nucleosidase_MqnB"/>
    <property type="match status" value="1"/>
</dbReference>
<feature type="domain" description="Nucleoside phosphorylase" evidence="4">
    <location>
        <begin position="50"/>
        <end position="223"/>
    </location>
</feature>
<dbReference type="InterPro" id="IPR019963">
    <property type="entry name" value="FL_hydrolase_MqnB"/>
</dbReference>
<keyword evidence="1" id="KW-0474">Menaquinone biosynthesis</keyword>
<reference evidence="5" key="1">
    <citation type="submission" date="2016-08" db="EMBL/GenBank/DDBJ databases">
        <title>Complete Genome Seqeunce of Paenibacillus sp. nov. IHBB 9852 from high altitute lake of Indian trans-Himalayas.</title>
        <authorList>
            <person name="Kiran S."/>
            <person name="Swarnkar M.K."/>
            <person name="Rana A."/>
            <person name="Tewari R."/>
            <person name="Gulati A."/>
        </authorList>
    </citation>
    <scope>NUCLEOTIDE SEQUENCE [LARGE SCALE GENOMIC DNA]</scope>
    <source>
        <strain evidence="5">IHBB 9852</strain>
    </source>
</reference>
<dbReference type="RefSeq" id="WP_099477202.1">
    <property type="nucleotide sequence ID" value="NZ_CP016809.1"/>
</dbReference>
<sequence>MQDHSQSDPARSGNHNTQDPSARRVLIVTAVEAERDAVMRGLTNADGFEVIAAGVGPAAAAAVTASRLARSAYRLVISAGIAGGFDGRAEVGGVVIADSIIAADLGSETADGFASVRELGFGTDRLETENAASNQLAEALKRAGLPASLGPILTVSTTTGSAERAAALAAQVPGAAAEGMEGFGVATAAALAQVPVMEIRAISNKVGPRDRSAWRIPEALRQLETASSLLPEVLS</sequence>
<comment type="function">
    <text evidence="1">Catalyzes the hydrolysis of futalosine (FL) to dehypoxanthine futalosine (DHFL) and hypoxanthine, a step in the biosynthesis of menaquinone (MK, vitamin K2).</text>
</comment>
<gene>
    <name evidence="1" type="primary">mqnB</name>
    <name evidence="5" type="ORF">BBD41_07895</name>
</gene>
<dbReference type="UniPathway" id="UPA00079"/>
<dbReference type="Gene3D" id="3.40.50.1580">
    <property type="entry name" value="Nucleoside phosphorylase domain"/>
    <property type="match status" value="1"/>
</dbReference>
<dbReference type="PANTHER" id="PTHR46832">
    <property type="entry name" value="5'-METHYLTHIOADENOSINE/S-ADENOSYLHOMOCYSTEINE NUCLEOSIDASE"/>
    <property type="match status" value="1"/>
</dbReference>
<proteinExistence type="inferred from homology"/>
<dbReference type="Pfam" id="PF01048">
    <property type="entry name" value="PNP_UDP_1"/>
    <property type="match status" value="1"/>
</dbReference>
<dbReference type="AlphaFoldDB" id="A0A1B2DXP9"/>
<name>A0A1B2DXP9_9BACL</name>
<dbReference type="GO" id="GO:0009234">
    <property type="term" value="P:menaquinone biosynthetic process"/>
    <property type="evidence" value="ECO:0007669"/>
    <property type="project" value="UniProtKB-UniRule"/>
</dbReference>
<dbReference type="SUPFAM" id="SSF53167">
    <property type="entry name" value="Purine and uridine phosphorylases"/>
    <property type="match status" value="1"/>
</dbReference>
<accession>A0A1B2DXP9</accession>
<protein>
    <recommendedName>
        <fullName evidence="1 2">Futalosine hydrolase</fullName>
        <shortName evidence="1">FL hydrolase</shortName>
        <ecNumber evidence="1 2">3.2.2.26</ecNumber>
    </recommendedName>
    <alternativeName>
        <fullName evidence="1">Futalosine nucleosidase</fullName>
    </alternativeName>
    <alternativeName>
        <fullName evidence="1">Menaquinone biosynthetic enzyme MqnB</fullName>
    </alternativeName>
</protein>
<organism evidence="5">
    <name type="scientific">Paenibacillus ihbetae</name>
    <dbReference type="NCBI Taxonomy" id="1870820"/>
    <lineage>
        <taxon>Bacteria</taxon>
        <taxon>Bacillati</taxon>
        <taxon>Bacillota</taxon>
        <taxon>Bacilli</taxon>
        <taxon>Bacillales</taxon>
        <taxon>Paenibacillaceae</taxon>
        <taxon>Paenibacillus</taxon>
    </lineage>
</organism>
<dbReference type="HAMAP" id="MF_00991">
    <property type="entry name" value="MqnB"/>
    <property type="match status" value="1"/>
</dbReference>
<comment type="catalytic activity">
    <reaction evidence="1">
        <text>futalosine + H2O = dehypoxanthine futalosine + hypoxanthine</text>
        <dbReference type="Rhea" id="RHEA:25904"/>
        <dbReference type="ChEBI" id="CHEBI:15377"/>
        <dbReference type="ChEBI" id="CHEBI:17368"/>
        <dbReference type="ChEBI" id="CHEBI:58863"/>
        <dbReference type="ChEBI" id="CHEBI:58864"/>
        <dbReference type="EC" id="3.2.2.26"/>
    </reaction>
</comment>
<comment type="pathway">
    <text evidence="1">Quinol/quinone metabolism; menaquinone biosynthesis.</text>
</comment>
<dbReference type="GO" id="GO:0009116">
    <property type="term" value="P:nucleoside metabolic process"/>
    <property type="evidence" value="ECO:0007669"/>
    <property type="project" value="InterPro"/>
</dbReference>
<feature type="region of interest" description="Disordered" evidence="3">
    <location>
        <begin position="1"/>
        <end position="23"/>
    </location>
</feature>
<dbReference type="PANTHER" id="PTHR46832:SF2">
    <property type="entry name" value="FUTALOSINE HYDROLASE"/>
    <property type="match status" value="1"/>
</dbReference>
<dbReference type="NCBIfam" id="TIGR03664">
    <property type="entry name" value="fut_nucase"/>
    <property type="match status" value="1"/>
</dbReference>
<feature type="compositionally biased region" description="Polar residues" evidence="3">
    <location>
        <begin position="7"/>
        <end position="20"/>
    </location>
</feature>
<dbReference type="NCBIfam" id="NF006087">
    <property type="entry name" value="PRK08236.1"/>
    <property type="match status" value="1"/>
</dbReference>
<dbReference type="EC" id="3.2.2.26" evidence="1 2"/>
<dbReference type="EMBL" id="CP016809">
    <property type="protein sequence ID" value="ANY72514.1"/>
    <property type="molecule type" value="Genomic_DNA"/>
</dbReference>
<dbReference type="InterPro" id="IPR035994">
    <property type="entry name" value="Nucleoside_phosphorylase_sf"/>
</dbReference>
<evidence type="ECO:0000256" key="3">
    <source>
        <dbReference type="SAM" id="MobiDB-lite"/>
    </source>
</evidence>
<dbReference type="KEGG" id="pib:BBD41_07895"/>
<dbReference type="GO" id="GO:0008930">
    <property type="term" value="F:methylthioadenosine nucleosidase activity"/>
    <property type="evidence" value="ECO:0007669"/>
    <property type="project" value="TreeGrafter"/>
</dbReference>
<comment type="similarity">
    <text evidence="1">Belongs to the PNP/UDP phosphorylase family. Futalosine hydrolase subfamily.</text>
</comment>
<keyword evidence="1 5" id="KW-0378">Hydrolase</keyword>
<evidence type="ECO:0000259" key="4">
    <source>
        <dbReference type="Pfam" id="PF01048"/>
    </source>
</evidence>